<keyword evidence="1" id="KW-0695">RNA-directed DNA polymerase</keyword>
<keyword evidence="1" id="KW-0808">Transferase</keyword>
<proteinExistence type="predicted"/>
<dbReference type="Proteomes" id="UP000233556">
    <property type="component" value="Unassembled WGS sequence"/>
</dbReference>
<name>A0A2I0UU61_LIMLA</name>
<dbReference type="AlphaFoldDB" id="A0A2I0UU61"/>
<accession>A0A2I0UU61</accession>
<keyword evidence="1" id="KW-0548">Nucleotidyltransferase</keyword>
<dbReference type="EMBL" id="KZ505636">
    <property type="protein sequence ID" value="PKU49566.1"/>
    <property type="molecule type" value="Genomic_DNA"/>
</dbReference>
<protein>
    <submittedName>
        <fullName evidence="1">Rna-directed dna polymerase from mobile element jockey-like</fullName>
    </submittedName>
</protein>
<dbReference type="OrthoDB" id="9170669at2759"/>
<evidence type="ECO:0000313" key="1">
    <source>
        <dbReference type="EMBL" id="PKU49566.1"/>
    </source>
</evidence>
<sequence length="105" mass="12166">MYATFDGCDAMLLNAEEWKLVTARTSRRNRLALKPEVPLQNHFTTLQTEEVRPVTPGEILELEGRDLIHKDLDRLENWANVNLMKFNKAKCKILHLGQGNLQCQY</sequence>
<reference evidence="2" key="2">
    <citation type="submission" date="2017-12" db="EMBL/GenBank/DDBJ databases">
        <title>Genome sequence of the Bar-tailed Godwit (Limosa lapponica baueri).</title>
        <authorList>
            <person name="Lima N.C.B."/>
            <person name="Parody-Merino A.M."/>
            <person name="Battley P.F."/>
            <person name="Fidler A.E."/>
            <person name="Prosdocimi F."/>
        </authorList>
    </citation>
    <scope>NUCLEOTIDE SEQUENCE [LARGE SCALE GENOMIC DNA]</scope>
</reference>
<keyword evidence="2" id="KW-1185">Reference proteome</keyword>
<dbReference type="GO" id="GO:0003964">
    <property type="term" value="F:RNA-directed DNA polymerase activity"/>
    <property type="evidence" value="ECO:0007669"/>
    <property type="project" value="UniProtKB-KW"/>
</dbReference>
<evidence type="ECO:0000313" key="2">
    <source>
        <dbReference type="Proteomes" id="UP000233556"/>
    </source>
</evidence>
<gene>
    <name evidence="1" type="ORF">llap_119</name>
</gene>
<organism evidence="1 2">
    <name type="scientific">Limosa lapponica baueri</name>
    <dbReference type="NCBI Taxonomy" id="1758121"/>
    <lineage>
        <taxon>Eukaryota</taxon>
        <taxon>Metazoa</taxon>
        <taxon>Chordata</taxon>
        <taxon>Craniata</taxon>
        <taxon>Vertebrata</taxon>
        <taxon>Euteleostomi</taxon>
        <taxon>Archelosauria</taxon>
        <taxon>Archosauria</taxon>
        <taxon>Dinosauria</taxon>
        <taxon>Saurischia</taxon>
        <taxon>Theropoda</taxon>
        <taxon>Coelurosauria</taxon>
        <taxon>Aves</taxon>
        <taxon>Neognathae</taxon>
        <taxon>Neoaves</taxon>
        <taxon>Charadriiformes</taxon>
        <taxon>Scolopacidae</taxon>
        <taxon>Limosa</taxon>
    </lineage>
</organism>
<reference evidence="2" key="1">
    <citation type="submission" date="2017-11" db="EMBL/GenBank/DDBJ databases">
        <authorList>
            <person name="Lima N.C."/>
            <person name="Parody-Merino A.M."/>
            <person name="Battley P.F."/>
            <person name="Fidler A.E."/>
            <person name="Prosdocimi F."/>
        </authorList>
    </citation>
    <scope>NUCLEOTIDE SEQUENCE [LARGE SCALE GENOMIC DNA]</scope>
</reference>